<gene>
    <name evidence="4" type="ORF">RHSIM_Rhsim01G0221400</name>
</gene>
<dbReference type="InterPro" id="IPR015943">
    <property type="entry name" value="WD40/YVTN_repeat-like_dom_sf"/>
</dbReference>
<proteinExistence type="predicted"/>
<evidence type="ECO:0000313" key="4">
    <source>
        <dbReference type="EMBL" id="KAF7152465.1"/>
    </source>
</evidence>
<dbReference type="SMART" id="SM00320">
    <property type="entry name" value="WD40"/>
    <property type="match status" value="5"/>
</dbReference>
<dbReference type="Proteomes" id="UP000626092">
    <property type="component" value="Unassembled WGS sequence"/>
</dbReference>
<accession>A0A834HHS7</accession>
<dbReference type="EMBL" id="WJXA01000001">
    <property type="protein sequence ID" value="KAF7152465.1"/>
    <property type="molecule type" value="Genomic_DNA"/>
</dbReference>
<name>A0A834HHS7_RHOSS</name>
<dbReference type="GO" id="GO:0080008">
    <property type="term" value="C:Cul4-RING E3 ubiquitin ligase complex"/>
    <property type="evidence" value="ECO:0007669"/>
    <property type="project" value="TreeGrafter"/>
</dbReference>
<comment type="caution">
    <text evidence="4">The sequence shown here is derived from an EMBL/GenBank/DDBJ whole genome shotgun (WGS) entry which is preliminary data.</text>
</comment>
<dbReference type="PANTHER" id="PTHR15574">
    <property type="entry name" value="WD REPEAT DOMAIN-CONTAINING FAMILY"/>
    <property type="match status" value="1"/>
</dbReference>
<dbReference type="AlphaFoldDB" id="A0A834HHS7"/>
<evidence type="ECO:0000256" key="2">
    <source>
        <dbReference type="ARBA" id="ARBA00022737"/>
    </source>
</evidence>
<dbReference type="SUPFAM" id="SSF50978">
    <property type="entry name" value="WD40 repeat-like"/>
    <property type="match status" value="1"/>
</dbReference>
<dbReference type="OrthoDB" id="4869960at2759"/>
<keyword evidence="1" id="KW-0853">WD repeat</keyword>
<evidence type="ECO:0000256" key="3">
    <source>
        <dbReference type="SAM" id="MobiDB-lite"/>
    </source>
</evidence>
<dbReference type="InterPro" id="IPR045151">
    <property type="entry name" value="DCAF8"/>
</dbReference>
<dbReference type="PANTHER" id="PTHR15574:SF65">
    <property type="entry name" value="TRANSDUCIN_WD40 REPEAT-LIKE SUPERFAMILY PROTEIN"/>
    <property type="match status" value="1"/>
</dbReference>
<sequence>MPFTNDRKIVTSAADGQVRLGLVKENGEAETKRLGKHQGRIHNLALEPGNPYILYSCGEDGLVQHFDLRSNSARKLFSCSSFTENKQSSGSIRLNALVIDPRNPNYFAVGGSDKYARVYDIRKYQRDSSSNLDKPVNTFCPHHLIETHDVHITSLAFSNTSELLVSYDDELIYLFQKNTGMGPSPLSIPREDLQKLEEPQAYVGHRNSRTVKGVSFFGPHDEYVMSGSDCGHIFIWKKKGAELVRLMVGDRDIVNQVEPHPNMPVIASSGIEQNIKVWAPVSSDVVPLPHDVQEIMESNKRGREENSHVTLTPDMIMHVLRLHRRQALSYIERRYNRADDDSDEEHEEPYSGISEDASSDEGSANECNIS</sequence>
<dbReference type="Pfam" id="PF00400">
    <property type="entry name" value="WD40"/>
    <property type="match status" value="2"/>
</dbReference>
<dbReference type="GO" id="GO:0005737">
    <property type="term" value="C:cytoplasm"/>
    <property type="evidence" value="ECO:0007669"/>
    <property type="project" value="TreeGrafter"/>
</dbReference>
<reference evidence="4" key="1">
    <citation type="submission" date="2019-11" db="EMBL/GenBank/DDBJ databases">
        <authorList>
            <person name="Liu Y."/>
            <person name="Hou J."/>
            <person name="Li T.-Q."/>
            <person name="Guan C.-H."/>
            <person name="Wu X."/>
            <person name="Wu H.-Z."/>
            <person name="Ling F."/>
            <person name="Zhang R."/>
            <person name="Shi X.-G."/>
            <person name="Ren J.-P."/>
            <person name="Chen E.-F."/>
            <person name="Sun J.-M."/>
        </authorList>
    </citation>
    <scope>NUCLEOTIDE SEQUENCE</scope>
    <source>
        <strain evidence="4">Adult_tree_wgs_1</strain>
        <tissue evidence="4">Leaves</tissue>
    </source>
</reference>
<keyword evidence="5" id="KW-1185">Reference proteome</keyword>
<feature type="compositionally biased region" description="Polar residues" evidence="3">
    <location>
        <begin position="360"/>
        <end position="370"/>
    </location>
</feature>
<feature type="region of interest" description="Disordered" evidence="3">
    <location>
        <begin position="336"/>
        <end position="370"/>
    </location>
</feature>
<organism evidence="4 5">
    <name type="scientific">Rhododendron simsii</name>
    <name type="common">Sims's rhododendron</name>
    <dbReference type="NCBI Taxonomy" id="118357"/>
    <lineage>
        <taxon>Eukaryota</taxon>
        <taxon>Viridiplantae</taxon>
        <taxon>Streptophyta</taxon>
        <taxon>Embryophyta</taxon>
        <taxon>Tracheophyta</taxon>
        <taxon>Spermatophyta</taxon>
        <taxon>Magnoliopsida</taxon>
        <taxon>eudicotyledons</taxon>
        <taxon>Gunneridae</taxon>
        <taxon>Pentapetalae</taxon>
        <taxon>asterids</taxon>
        <taxon>Ericales</taxon>
        <taxon>Ericaceae</taxon>
        <taxon>Ericoideae</taxon>
        <taxon>Rhodoreae</taxon>
        <taxon>Rhododendron</taxon>
    </lineage>
</organism>
<dbReference type="InterPro" id="IPR001680">
    <property type="entry name" value="WD40_rpt"/>
</dbReference>
<dbReference type="Gene3D" id="2.130.10.10">
    <property type="entry name" value="YVTN repeat-like/Quinoprotein amine dehydrogenase"/>
    <property type="match status" value="2"/>
</dbReference>
<protein>
    <submittedName>
        <fullName evidence="4">Uncharacterized protein</fullName>
    </submittedName>
</protein>
<evidence type="ECO:0000256" key="1">
    <source>
        <dbReference type="ARBA" id="ARBA00022574"/>
    </source>
</evidence>
<dbReference type="InterPro" id="IPR036322">
    <property type="entry name" value="WD40_repeat_dom_sf"/>
</dbReference>
<evidence type="ECO:0000313" key="5">
    <source>
        <dbReference type="Proteomes" id="UP000626092"/>
    </source>
</evidence>
<keyword evidence="2" id="KW-0677">Repeat</keyword>